<keyword evidence="4 6" id="KW-0648">Protein biosynthesis</keyword>
<comment type="caution">
    <text evidence="8">The sequence shown here is derived from an EMBL/GenBank/DDBJ whole genome shotgun (WGS) entry which is preliminary data.</text>
</comment>
<evidence type="ECO:0000313" key="8">
    <source>
        <dbReference type="EMBL" id="OGY59044.1"/>
    </source>
</evidence>
<dbReference type="HAMAP" id="MF_00044">
    <property type="entry name" value="Asp_tRNA_synth_type1"/>
    <property type="match status" value="1"/>
</dbReference>
<dbReference type="EMBL" id="MHIX01000026">
    <property type="protein sequence ID" value="OGY59044.1"/>
    <property type="molecule type" value="Genomic_DNA"/>
</dbReference>
<dbReference type="SUPFAM" id="SSF50249">
    <property type="entry name" value="Nucleic acid-binding proteins"/>
    <property type="match status" value="1"/>
</dbReference>
<dbReference type="SUPFAM" id="SSF55681">
    <property type="entry name" value="Class II aaRS and biotin synthetases"/>
    <property type="match status" value="1"/>
</dbReference>
<feature type="binding site" evidence="6">
    <location>
        <position position="172"/>
    </location>
    <ligand>
        <name>L-aspartate</name>
        <dbReference type="ChEBI" id="CHEBI:29991"/>
    </ligand>
</feature>
<evidence type="ECO:0000256" key="4">
    <source>
        <dbReference type="ARBA" id="ARBA00022917"/>
    </source>
</evidence>
<evidence type="ECO:0000259" key="7">
    <source>
        <dbReference type="PROSITE" id="PS50862"/>
    </source>
</evidence>
<sequence>MRTLTSELGEYVGKEVECAGWVDVRRDHGKIIFVDLRDRSGTVQLVFIPNDKETYEKASKLRSEWVIKIKGEVKERPANMVNPNIPTGKIEIPVTSLEILSESEAMPFEVSGDGIEINEEVRMKYRYLDLRRSRLQRNLRNRSKVTKFVRDFFIENGFTEIETPDISKSTPEGARDYLVPSRVYPGKFYALPQSPQQYKQLLMVAGLERYFQFARCFRDEDTRGDRQPEFTQLDLEMSFVAQEDVMAINEEALIKLVETLYPEKKIQEKPFPRITYKEAMEKYKTDRPDVRKDKNDPNLLAFCWVVDFPFFEKTDPSANSGQVSGWTFTHNPFSLPKPEFINDHLAGTNIETILTTQYDIVMNGYEIGGGSIRAYTPELLKATFKTMGFAEERMQKNFGHMLKALAMGAPPHGGIAWGFDRLMMLLQNEPNIREVIAFPKTGDGRDLLMDGPSEVDESQLKELHIKLLEPKK</sequence>
<dbReference type="AlphaFoldDB" id="A0A1G1Z3E1"/>
<dbReference type="PANTHER" id="PTHR22594">
    <property type="entry name" value="ASPARTYL/LYSYL-TRNA SYNTHETASE"/>
    <property type="match status" value="1"/>
</dbReference>
<evidence type="ECO:0000313" key="9">
    <source>
        <dbReference type="Proteomes" id="UP000178515"/>
    </source>
</evidence>
<evidence type="ECO:0000256" key="5">
    <source>
        <dbReference type="ARBA" id="ARBA00023146"/>
    </source>
</evidence>
<dbReference type="EC" id="6.1.1.23" evidence="6"/>
<feature type="binding site" evidence="6">
    <location>
        <position position="227"/>
    </location>
    <ligand>
        <name>ATP</name>
        <dbReference type="ChEBI" id="CHEBI:30616"/>
    </ligand>
</feature>
<dbReference type="Gene3D" id="3.30.930.10">
    <property type="entry name" value="Bira Bifunctional Protein, Domain 2"/>
    <property type="match status" value="1"/>
</dbReference>
<accession>A0A1G1Z3E1</accession>
<dbReference type="PRINTS" id="PR01042">
    <property type="entry name" value="TRNASYNTHASP"/>
</dbReference>
<comment type="function">
    <text evidence="6">Aspartyl-tRNA synthetase with relaxed tRNA specificity since it is able to aspartylate not only its cognate tRNA(Asp) but also tRNA(Asn). Reaction proceeds in two steps: L-aspartate is first activated by ATP to form Asp-AMP and then transferred to the acceptor end of tRNA(Asp/Asn).</text>
</comment>
<dbReference type="CDD" id="cd04317">
    <property type="entry name" value="EcAspRS_like_N"/>
    <property type="match status" value="1"/>
</dbReference>
<feature type="binding site" evidence="6">
    <location>
        <position position="373"/>
    </location>
    <ligand>
        <name>L-aspartate</name>
        <dbReference type="ChEBI" id="CHEBI:29991"/>
    </ligand>
</feature>
<feature type="site" description="Important for tRNA non-discrimination" evidence="6">
    <location>
        <position position="28"/>
    </location>
</feature>
<dbReference type="GO" id="GO:0006422">
    <property type="term" value="P:aspartyl-tRNA aminoacylation"/>
    <property type="evidence" value="ECO:0007669"/>
    <property type="project" value="UniProtKB-UniRule"/>
</dbReference>
<comment type="catalytic activity">
    <reaction evidence="6">
        <text>tRNA(Asx) + L-aspartate + ATP = L-aspartyl-tRNA(Asx) + AMP + diphosphate</text>
        <dbReference type="Rhea" id="RHEA:18349"/>
        <dbReference type="Rhea" id="RHEA-COMP:9710"/>
        <dbReference type="Rhea" id="RHEA-COMP:9711"/>
        <dbReference type="ChEBI" id="CHEBI:29991"/>
        <dbReference type="ChEBI" id="CHEBI:30616"/>
        <dbReference type="ChEBI" id="CHEBI:33019"/>
        <dbReference type="ChEBI" id="CHEBI:78442"/>
        <dbReference type="ChEBI" id="CHEBI:78516"/>
        <dbReference type="ChEBI" id="CHEBI:456215"/>
        <dbReference type="EC" id="6.1.1.23"/>
    </reaction>
</comment>
<feature type="region of interest" description="Aspartate" evidence="6">
    <location>
        <begin position="196"/>
        <end position="199"/>
    </location>
</feature>
<keyword evidence="6" id="KW-0963">Cytoplasm</keyword>
<protein>
    <recommendedName>
        <fullName evidence="6">Aspartate--tRNA(Asp/Asn) ligase</fullName>
        <ecNumber evidence="6">6.1.1.23</ecNumber>
    </recommendedName>
    <alternativeName>
        <fullName evidence="6">Aspartyl-tRNA synthetase</fullName>
        <shortName evidence="6">AspRS</shortName>
    </alternativeName>
    <alternativeName>
        <fullName evidence="6">Non-discriminating aspartyl-tRNA synthetase</fullName>
        <shortName evidence="6">ND-AspRS</shortName>
    </alternativeName>
</protein>
<dbReference type="GO" id="GO:0005737">
    <property type="term" value="C:cytoplasm"/>
    <property type="evidence" value="ECO:0007669"/>
    <property type="project" value="UniProtKB-SubCell"/>
</dbReference>
<dbReference type="InterPro" id="IPR045864">
    <property type="entry name" value="aa-tRNA-synth_II/BPL/LPL"/>
</dbReference>
<dbReference type="GO" id="GO:0005524">
    <property type="term" value="F:ATP binding"/>
    <property type="evidence" value="ECO:0007669"/>
    <property type="project" value="UniProtKB-UniRule"/>
</dbReference>
<dbReference type="Gene3D" id="2.40.50.140">
    <property type="entry name" value="Nucleic acid-binding proteins"/>
    <property type="match status" value="1"/>
</dbReference>
<dbReference type="Pfam" id="PF01336">
    <property type="entry name" value="tRNA_anti-codon"/>
    <property type="match status" value="1"/>
</dbReference>
<dbReference type="PROSITE" id="PS50862">
    <property type="entry name" value="AA_TRNA_LIGASE_II"/>
    <property type="match status" value="1"/>
</dbReference>
<gene>
    <name evidence="6" type="primary">aspS</name>
    <name evidence="8" type="ORF">A3F24_02560</name>
</gene>
<reference evidence="8 9" key="1">
    <citation type="journal article" date="2016" name="Nat. Commun.">
        <title>Thousands of microbial genomes shed light on interconnected biogeochemical processes in an aquifer system.</title>
        <authorList>
            <person name="Anantharaman K."/>
            <person name="Brown C.T."/>
            <person name="Hug L.A."/>
            <person name="Sharon I."/>
            <person name="Castelle C.J."/>
            <person name="Probst A.J."/>
            <person name="Thomas B.C."/>
            <person name="Singh A."/>
            <person name="Wilkins M.J."/>
            <person name="Karaoz U."/>
            <person name="Brodie E.L."/>
            <person name="Williams K.H."/>
            <person name="Hubbard S.S."/>
            <person name="Banfield J.F."/>
        </authorList>
    </citation>
    <scope>NUCLEOTIDE SEQUENCE [LARGE SCALE GENOMIC DNA]</scope>
</reference>
<dbReference type="Pfam" id="PF00152">
    <property type="entry name" value="tRNA-synt_2"/>
    <property type="match status" value="1"/>
</dbReference>
<dbReference type="NCBIfam" id="TIGR00459">
    <property type="entry name" value="aspS_bact"/>
    <property type="match status" value="1"/>
</dbReference>
<dbReference type="GO" id="GO:0004815">
    <property type="term" value="F:aspartate-tRNA ligase activity"/>
    <property type="evidence" value="ECO:0007669"/>
    <property type="project" value="UniProtKB-UniRule"/>
</dbReference>
<name>A0A1G1Z3E1_9BACT</name>
<dbReference type="InterPro" id="IPR047089">
    <property type="entry name" value="Asp-tRNA-ligase_1_N"/>
</dbReference>
<dbReference type="PANTHER" id="PTHR22594:SF5">
    <property type="entry name" value="ASPARTATE--TRNA LIGASE, MITOCHONDRIAL"/>
    <property type="match status" value="1"/>
</dbReference>
<organism evidence="8 9">
    <name type="scientific">Candidatus Colwellbacteria bacterium RIFCSPHIGHO2_12_FULL_44_17</name>
    <dbReference type="NCBI Taxonomy" id="1797689"/>
    <lineage>
        <taxon>Bacteria</taxon>
        <taxon>Candidatus Colwelliibacteriota</taxon>
    </lineage>
</organism>
<dbReference type="GO" id="GO:0003676">
    <property type="term" value="F:nucleic acid binding"/>
    <property type="evidence" value="ECO:0007669"/>
    <property type="project" value="InterPro"/>
</dbReference>
<feature type="binding site" evidence="6">
    <location>
        <position position="366"/>
    </location>
    <ligand>
        <name>ATP</name>
        <dbReference type="ChEBI" id="CHEBI:30616"/>
    </ligand>
</feature>
<dbReference type="CDD" id="cd00777">
    <property type="entry name" value="AspRS_core"/>
    <property type="match status" value="1"/>
</dbReference>
<keyword evidence="3 6" id="KW-0067">ATP-binding</keyword>
<comment type="similarity">
    <text evidence="6">Belongs to the class-II aminoacyl-tRNA synthetase family. Type 1 subfamily.</text>
</comment>
<feature type="binding site" evidence="6">
    <location>
        <position position="330"/>
    </location>
    <ligand>
        <name>L-aspartate</name>
        <dbReference type="ChEBI" id="CHEBI:29991"/>
    </ligand>
</feature>
<dbReference type="STRING" id="1797689.A3F24_02560"/>
<comment type="caution">
    <text evidence="6">Lacks conserved residue(s) required for the propagation of feature annotation.</text>
</comment>
<keyword evidence="1 6" id="KW-0436">Ligase</keyword>
<evidence type="ECO:0000256" key="2">
    <source>
        <dbReference type="ARBA" id="ARBA00022741"/>
    </source>
</evidence>
<dbReference type="GO" id="GO:0050560">
    <property type="term" value="F:aspartate-tRNA(Asn) ligase activity"/>
    <property type="evidence" value="ECO:0007669"/>
    <property type="project" value="UniProtKB-EC"/>
</dbReference>
<feature type="binding site" evidence="6">
    <location>
        <begin position="218"/>
        <end position="220"/>
    </location>
    <ligand>
        <name>ATP</name>
        <dbReference type="ChEBI" id="CHEBI:30616"/>
    </ligand>
</feature>
<proteinExistence type="inferred from homology"/>
<dbReference type="InterPro" id="IPR004524">
    <property type="entry name" value="Asp-tRNA-ligase_1"/>
</dbReference>
<dbReference type="InterPro" id="IPR006195">
    <property type="entry name" value="aa-tRNA-synth_II"/>
</dbReference>
<feature type="domain" description="Aminoacyl-transfer RNA synthetases class-II family profile" evidence="7">
    <location>
        <begin position="142"/>
        <end position="439"/>
    </location>
</feature>
<evidence type="ECO:0000256" key="1">
    <source>
        <dbReference type="ARBA" id="ARBA00022598"/>
    </source>
</evidence>
<evidence type="ECO:0000256" key="6">
    <source>
        <dbReference type="HAMAP-Rule" id="MF_00044"/>
    </source>
</evidence>
<dbReference type="InterPro" id="IPR012340">
    <property type="entry name" value="NA-bd_OB-fold"/>
</dbReference>
<dbReference type="InterPro" id="IPR004365">
    <property type="entry name" value="NA-bd_OB_tRNA"/>
</dbReference>
<keyword evidence="5 6" id="KW-0030">Aminoacyl-tRNA synthetase</keyword>
<dbReference type="InterPro" id="IPR047090">
    <property type="entry name" value="AspRS_core"/>
</dbReference>
<feature type="binding site" evidence="6">
    <location>
        <begin position="418"/>
        <end position="421"/>
    </location>
    <ligand>
        <name>ATP</name>
        <dbReference type="ChEBI" id="CHEBI:30616"/>
    </ligand>
</feature>
<comment type="subunit">
    <text evidence="6">Homodimer.</text>
</comment>
<evidence type="ECO:0000256" key="3">
    <source>
        <dbReference type="ARBA" id="ARBA00022840"/>
    </source>
</evidence>
<comment type="subcellular location">
    <subcellularLocation>
        <location evidence="6">Cytoplasm</location>
    </subcellularLocation>
</comment>
<feature type="binding site" evidence="6">
    <location>
        <position position="218"/>
    </location>
    <ligand>
        <name>L-aspartate</name>
        <dbReference type="ChEBI" id="CHEBI:29991"/>
    </ligand>
</feature>
<dbReference type="InterPro" id="IPR002312">
    <property type="entry name" value="Asp/Asn-tRNA-synth_IIb"/>
</dbReference>
<keyword evidence="2 6" id="KW-0547">Nucleotide-binding</keyword>
<dbReference type="Proteomes" id="UP000178515">
    <property type="component" value="Unassembled WGS sequence"/>
</dbReference>
<dbReference type="InterPro" id="IPR004364">
    <property type="entry name" value="Aa-tRNA-synt_II"/>
</dbReference>